<reference evidence="1 2" key="1">
    <citation type="journal article" date="2018" name="Sci. Rep.">
        <title>Genomic signatures of local adaptation to the degree of environmental predictability in rotifers.</title>
        <authorList>
            <person name="Franch-Gras L."/>
            <person name="Hahn C."/>
            <person name="Garcia-Roger E.M."/>
            <person name="Carmona M.J."/>
            <person name="Serra M."/>
            <person name="Gomez A."/>
        </authorList>
    </citation>
    <scope>NUCLEOTIDE SEQUENCE [LARGE SCALE GENOMIC DNA]</scope>
    <source>
        <strain evidence="1">HYR1</strain>
    </source>
</reference>
<gene>
    <name evidence="1" type="ORF">BpHYR1_038329</name>
</gene>
<dbReference type="EMBL" id="REGN01001398">
    <property type="protein sequence ID" value="RNA34921.1"/>
    <property type="molecule type" value="Genomic_DNA"/>
</dbReference>
<comment type="caution">
    <text evidence="1">The sequence shown here is derived from an EMBL/GenBank/DDBJ whole genome shotgun (WGS) entry which is preliminary data.</text>
</comment>
<evidence type="ECO:0000313" key="1">
    <source>
        <dbReference type="EMBL" id="RNA34921.1"/>
    </source>
</evidence>
<protein>
    <submittedName>
        <fullName evidence="1">Uncharacterized protein</fullName>
    </submittedName>
</protein>
<dbReference type="Proteomes" id="UP000276133">
    <property type="component" value="Unassembled WGS sequence"/>
</dbReference>
<proteinExistence type="predicted"/>
<dbReference type="AlphaFoldDB" id="A0A3M7SGM2"/>
<evidence type="ECO:0000313" key="2">
    <source>
        <dbReference type="Proteomes" id="UP000276133"/>
    </source>
</evidence>
<sequence length="98" mass="11850">MDRKVMLEQKNKKLNKKILRKFEIKNDEKFDKKQIIKEQFIKLSPILRANCRYLIYVQNSFFLNNSIFKKIIRFILSALGKNISYTKQIRNKPKSNLL</sequence>
<accession>A0A3M7SGM2</accession>
<name>A0A3M7SGM2_BRAPC</name>
<keyword evidence="2" id="KW-1185">Reference proteome</keyword>
<organism evidence="1 2">
    <name type="scientific">Brachionus plicatilis</name>
    <name type="common">Marine rotifer</name>
    <name type="synonym">Brachionus muelleri</name>
    <dbReference type="NCBI Taxonomy" id="10195"/>
    <lineage>
        <taxon>Eukaryota</taxon>
        <taxon>Metazoa</taxon>
        <taxon>Spiralia</taxon>
        <taxon>Gnathifera</taxon>
        <taxon>Rotifera</taxon>
        <taxon>Eurotatoria</taxon>
        <taxon>Monogononta</taxon>
        <taxon>Pseudotrocha</taxon>
        <taxon>Ploima</taxon>
        <taxon>Brachionidae</taxon>
        <taxon>Brachionus</taxon>
    </lineage>
</organism>